<name>A0A318JSP2_9NOCA</name>
<dbReference type="AlphaFoldDB" id="A0A318JSP2"/>
<evidence type="ECO:0000313" key="3">
    <source>
        <dbReference type="Proteomes" id="UP000247569"/>
    </source>
</evidence>
<feature type="compositionally biased region" description="Basic and acidic residues" evidence="1">
    <location>
        <begin position="50"/>
        <end position="60"/>
    </location>
</feature>
<gene>
    <name evidence="2" type="ORF">DFR70_112154</name>
</gene>
<dbReference type="RefSeq" id="WP_040735706.1">
    <property type="nucleotide sequence ID" value="NZ_QJKF01000012.1"/>
</dbReference>
<accession>A0A318JSP2</accession>
<dbReference type="EMBL" id="QJKF01000012">
    <property type="protein sequence ID" value="PXX59237.1"/>
    <property type="molecule type" value="Genomic_DNA"/>
</dbReference>
<comment type="caution">
    <text evidence="2">The sequence shown here is derived from an EMBL/GenBank/DDBJ whole genome shotgun (WGS) entry which is preliminary data.</text>
</comment>
<feature type="region of interest" description="Disordered" evidence="1">
    <location>
        <begin position="44"/>
        <end position="68"/>
    </location>
</feature>
<dbReference type="Proteomes" id="UP000247569">
    <property type="component" value="Unassembled WGS sequence"/>
</dbReference>
<reference evidence="2 3" key="1">
    <citation type="submission" date="2018-05" db="EMBL/GenBank/DDBJ databases">
        <title>Genomic Encyclopedia of Type Strains, Phase IV (KMG-IV): sequencing the most valuable type-strain genomes for metagenomic binning, comparative biology and taxonomic classification.</title>
        <authorList>
            <person name="Goeker M."/>
        </authorList>
    </citation>
    <scope>NUCLEOTIDE SEQUENCE [LARGE SCALE GENOMIC DNA]</scope>
    <source>
        <strain evidence="2 3">DSM 44704</strain>
    </source>
</reference>
<organism evidence="2 3">
    <name type="scientific">Nocardia tenerifensis</name>
    <dbReference type="NCBI Taxonomy" id="228006"/>
    <lineage>
        <taxon>Bacteria</taxon>
        <taxon>Bacillati</taxon>
        <taxon>Actinomycetota</taxon>
        <taxon>Actinomycetes</taxon>
        <taxon>Mycobacteriales</taxon>
        <taxon>Nocardiaceae</taxon>
        <taxon>Nocardia</taxon>
    </lineage>
</organism>
<sequence length="68" mass="7447">MQRGEPTAIPICASEAADLIDRMDHAADIAARIAEKADAAIGRTARRRIGTPEHQREMIRPNRGSAIR</sequence>
<protein>
    <submittedName>
        <fullName evidence="2">Uncharacterized protein</fullName>
    </submittedName>
</protein>
<evidence type="ECO:0000313" key="2">
    <source>
        <dbReference type="EMBL" id="PXX59237.1"/>
    </source>
</evidence>
<evidence type="ECO:0000256" key="1">
    <source>
        <dbReference type="SAM" id="MobiDB-lite"/>
    </source>
</evidence>
<proteinExistence type="predicted"/>
<keyword evidence="3" id="KW-1185">Reference proteome</keyword>